<dbReference type="GO" id="GO:0016539">
    <property type="term" value="P:intein-mediated protein splicing"/>
    <property type="evidence" value="ECO:0007669"/>
    <property type="project" value="InterPro"/>
</dbReference>
<evidence type="ECO:0000256" key="1">
    <source>
        <dbReference type="ARBA" id="ARBA00022813"/>
    </source>
</evidence>
<feature type="domain" description="DOD-type homing endonuclease" evidence="3">
    <location>
        <begin position="174"/>
        <end position="320"/>
    </location>
</feature>
<evidence type="ECO:0000313" key="4">
    <source>
        <dbReference type="EMBL" id="KKM86878.1"/>
    </source>
</evidence>
<dbReference type="InterPro" id="IPR004042">
    <property type="entry name" value="Intein_endonuc_central"/>
</dbReference>
<feature type="non-terminal residue" evidence="4">
    <location>
        <position position="1"/>
    </location>
</feature>
<dbReference type="InterPro" id="IPR006142">
    <property type="entry name" value="INTEIN"/>
</dbReference>
<comment type="caution">
    <text evidence="4">The sequence shown here is derived from an EMBL/GenBank/DDBJ whole genome shotgun (WGS) entry which is preliminary data.</text>
</comment>
<evidence type="ECO:0000256" key="2">
    <source>
        <dbReference type="ARBA" id="ARBA00023000"/>
    </source>
</evidence>
<keyword evidence="2" id="KW-0651">Protein splicing</keyword>
<dbReference type="AlphaFoldDB" id="A0A0F9KYT1"/>
<keyword evidence="1" id="KW-0068">Autocatalytic cleavage</keyword>
<dbReference type="EMBL" id="LAZR01007187">
    <property type="protein sequence ID" value="KKM86878.1"/>
    <property type="molecule type" value="Genomic_DNA"/>
</dbReference>
<dbReference type="InterPro" id="IPR036844">
    <property type="entry name" value="Hint_dom_sf"/>
</dbReference>
<proteinExistence type="predicted"/>
<dbReference type="InterPro" id="IPR027434">
    <property type="entry name" value="Homing_endonucl"/>
</dbReference>
<dbReference type="SUPFAM" id="SSF55608">
    <property type="entry name" value="Homing endonucleases"/>
    <property type="match status" value="1"/>
</dbReference>
<name>A0A0F9KYT1_9ZZZZ</name>
<evidence type="ECO:0000259" key="3">
    <source>
        <dbReference type="PROSITE" id="PS50819"/>
    </source>
</evidence>
<dbReference type="InterPro" id="IPR030934">
    <property type="entry name" value="Intein_C"/>
</dbReference>
<dbReference type="Gene3D" id="2.170.16.10">
    <property type="entry name" value="Hedgehog/Intein (Hint) domain"/>
    <property type="match status" value="3"/>
</dbReference>
<gene>
    <name evidence="4" type="ORF">LCGC14_1274600</name>
</gene>
<dbReference type="InterPro" id="IPR006141">
    <property type="entry name" value="Intein_N"/>
</dbReference>
<dbReference type="Gene3D" id="3.10.28.10">
    <property type="entry name" value="Homing endonucleases"/>
    <property type="match status" value="1"/>
</dbReference>
<dbReference type="PROSITE" id="PS50817">
    <property type="entry name" value="INTEIN_N_TER"/>
    <property type="match status" value="1"/>
</dbReference>
<sequence length="1114" mass="128166">TGMLVLRRKGRIFISGNSGKTSAAAMEIGLYKPIFLFKKYGIKETRWVVVRNCFDDKTEILTEKRGWVLFKDLKKDDKVASNVNGKTEYVNPTYYYQAPYNGEMIGIKSQNIDLLVTPNHHLWVSKRKTRKKIWNDYEQIKAEDIYGIGELNRMSSIGKWDGGKKTFKKAYFEFLGFWFAEGYAGIYKRKNSNGYHYRLSVIQNKRKDMYVEKLLAKNGFKFSICKKASTGNAYNYSFSIESNSIKELISELSGYGKAKTKYLPHYIKNAPATYLRAFLKGYQEGDGSFKNGHPNKCDILFTASRQLADDLQEIIFKSGKCSVINLLKTGNDIRGYTITIRTKHRSYPIMLKQHWSKQDYNGKVYCIEVPSHVIYVRRNGTCVWSMQSYIELTDTTLRTVREWFPGAEYFEKSKYGSKVMFIEHPKYGIRTELLFRSCDNPDDVKKFKSLELTGYWIDESIEVDENIKKMLKNRLGRFPKKCPVRFGIETTNPPDVEHPTYSQFQWNVPPPGPKPKIEPLVGHYGFWQPPYENAENLRPGYYDDLRNDYKDDPDWADMYIDGKPGIIIKGKLIYNNYRRDIHESKKSLVWKGGRLIRGWDNSGNIPAAVVLQTPTEENRTSYDSVQVLREFTTDRENIEDFAKRVVMVCNSLYPNAKYLDFGDPAGDNQYSKGGGGFTSNSQIMLEGCGVNVYPSEQNLTMRITSVENLLKRIDGLLIDPSCVRLLNGFLGGYNYPKIGSTEWYSDKPAKNRFSHCLVGETLVSTPFGKKRIDKIKVGNIVNTHKGPKIVTATMNSISNQLVKISIDDGNSLTCTNNHPIAKDYNCFSRADALHYGNGIIGEKFLWDDLQNTEYKNSTVLSFIGNLMDITKQIGEKIKAFTCMLLFGNSIKERFQKVITYITKIITSQIIELKISNYYLYQNTNPIMVKQEYCSIRMLSEDTWKKSDHWQQRGIVQKKDEYQARKQQRQCGKKQRRKIGNALSAVNNTKVLEILEGKISVLLPASKKIVGILVWIMKKEYAYIVKNLFKLQNTPKQPHVQNIVPKNSDSVKVYDLTVEDSHTFYANGILVGNCHDALQYAIVRIFQSIDDNDDDWDEDEYDITRDTGRSKVTGY</sequence>
<accession>A0A0F9KYT1</accession>
<dbReference type="PROSITE" id="PS50818">
    <property type="entry name" value="INTEIN_C_TER"/>
    <property type="match status" value="1"/>
</dbReference>
<dbReference type="PROSITE" id="PS50819">
    <property type="entry name" value="INTEIN_ENDONUCLEASE"/>
    <property type="match status" value="1"/>
</dbReference>
<dbReference type="PRINTS" id="PR00379">
    <property type="entry name" value="INTEIN"/>
</dbReference>
<dbReference type="SUPFAM" id="SSF51294">
    <property type="entry name" value="Hedgehog/intein (Hint) domain"/>
    <property type="match status" value="2"/>
</dbReference>
<dbReference type="InterPro" id="IPR003587">
    <property type="entry name" value="Hint_dom_N"/>
</dbReference>
<dbReference type="InterPro" id="IPR027417">
    <property type="entry name" value="P-loop_NTPase"/>
</dbReference>
<dbReference type="Gene3D" id="3.40.50.300">
    <property type="entry name" value="P-loop containing nucleotide triphosphate hydrolases"/>
    <property type="match status" value="1"/>
</dbReference>
<dbReference type="SMART" id="SM00306">
    <property type="entry name" value="HintN"/>
    <property type="match status" value="2"/>
</dbReference>
<dbReference type="CDD" id="cd00081">
    <property type="entry name" value="Hint"/>
    <property type="match status" value="1"/>
</dbReference>
<organism evidence="4">
    <name type="scientific">marine sediment metagenome</name>
    <dbReference type="NCBI Taxonomy" id="412755"/>
    <lineage>
        <taxon>unclassified sequences</taxon>
        <taxon>metagenomes</taxon>
        <taxon>ecological metagenomes</taxon>
    </lineage>
</organism>
<dbReference type="GO" id="GO:0004519">
    <property type="term" value="F:endonuclease activity"/>
    <property type="evidence" value="ECO:0007669"/>
    <property type="project" value="InterPro"/>
</dbReference>
<protein>
    <recommendedName>
        <fullName evidence="3">DOD-type homing endonuclease domain-containing protein</fullName>
    </recommendedName>
</protein>
<dbReference type="NCBIfam" id="TIGR01443">
    <property type="entry name" value="intein_Cterm"/>
    <property type="match status" value="1"/>
</dbReference>
<reference evidence="4" key="1">
    <citation type="journal article" date="2015" name="Nature">
        <title>Complex archaea that bridge the gap between prokaryotes and eukaryotes.</title>
        <authorList>
            <person name="Spang A."/>
            <person name="Saw J.H."/>
            <person name="Jorgensen S.L."/>
            <person name="Zaremba-Niedzwiedzka K."/>
            <person name="Martijn J."/>
            <person name="Lind A.E."/>
            <person name="van Eijk R."/>
            <person name="Schleper C."/>
            <person name="Guy L."/>
            <person name="Ettema T.J."/>
        </authorList>
    </citation>
    <scope>NUCLEOTIDE SEQUENCE</scope>
</reference>